<dbReference type="EMBL" id="SRLE01000014">
    <property type="protein sequence ID" value="TGD71341.1"/>
    <property type="molecule type" value="Genomic_DNA"/>
</dbReference>
<reference evidence="2 3" key="1">
    <citation type="submission" date="2019-04" db="EMBL/GenBank/DDBJ databases">
        <title>Taxonomy of novel Haliea sp. from mangrove soil of West Coast of India.</title>
        <authorList>
            <person name="Verma A."/>
            <person name="Kumar P."/>
            <person name="Krishnamurthi S."/>
        </authorList>
    </citation>
    <scope>NUCLEOTIDE SEQUENCE [LARGE SCALE GENOMIC DNA]</scope>
    <source>
        <strain evidence="2 3">SAOS-164</strain>
    </source>
</reference>
<dbReference type="InterPro" id="IPR051218">
    <property type="entry name" value="Sec_MonoDiacylglyc_Lipase"/>
</dbReference>
<dbReference type="Pfam" id="PF01764">
    <property type="entry name" value="Lipase_3"/>
    <property type="match status" value="1"/>
</dbReference>
<dbReference type="InterPro" id="IPR002921">
    <property type="entry name" value="Fungal_lipase-type"/>
</dbReference>
<protein>
    <submittedName>
        <fullName evidence="2">Lipase family protein</fullName>
    </submittedName>
</protein>
<keyword evidence="3" id="KW-1185">Reference proteome</keyword>
<dbReference type="PANTHER" id="PTHR45856:SF24">
    <property type="entry name" value="FUNGAL LIPASE-LIKE DOMAIN-CONTAINING PROTEIN"/>
    <property type="match status" value="1"/>
</dbReference>
<accession>A0A4Z0LVN0</accession>
<dbReference type="AlphaFoldDB" id="A0A4Z0LVN0"/>
<feature type="domain" description="Fungal lipase-type" evidence="1">
    <location>
        <begin position="83"/>
        <end position="205"/>
    </location>
</feature>
<name>A0A4Z0LVN0_9GAMM</name>
<dbReference type="PROSITE" id="PS51257">
    <property type="entry name" value="PROKAR_LIPOPROTEIN"/>
    <property type="match status" value="1"/>
</dbReference>
<evidence type="ECO:0000259" key="1">
    <source>
        <dbReference type="Pfam" id="PF01764"/>
    </source>
</evidence>
<sequence>MIRRWLCWALLPLLFACHEEDHTIDAVTISFAEVDWYAQHADMAYKSEAEIRAAYPGTVLVATTRGNDVQYYLEVEPHTGTQVIAVRGTANLPNIREDAKYVESRNPSLGIYVHDGFDAGAWEIFNALQPHLDKSRPVIVTGHSLGAAIATLLMMMLHEEGYDLKPSINFGQPKVTNRAGVQKYRNLPLLRIADENDIVPLLPPTDLVDSVHGAYEHLGPELILLPGKYYVYQTHHQVERYDVDSFWDNLGDESIVQHYMKNYLQNIAAKLRESQAVPFDQRETYIKK</sequence>
<proteinExistence type="predicted"/>
<organism evidence="2 3">
    <name type="scientific">Mangrovimicrobium sediminis</name>
    <dbReference type="NCBI Taxonomy" id="2562682"/>
    <lineage>
        <taxon>Bacteria</taxon>
        <taxon>Pseudomonadati</taxon>
        <taxon>Pseudomonadota</taxon>
        <taxon>Gammaproteobacteria</taxon>
        <taxon>Cellvibrionales</taxon>
        <taxon>Halieaceae</taxon>
        <taxon>Mangrovimicrobium</taxon>
    </lineage>
</organism>
<dbReference type="GO" id="GO:0006629">
    <property type="term" value="P:lipid metabolic process"/>
    <property type="evidence" value="ECO:0007669"/>
    <property type="project" value="InterPro"/>
</dbReference>
<dbReference type="Gene3D" id="3.40.50.1820">
    <property type="entry name" value="alpha/beta hydrolase"/>
    <property type="match status" value="1"/>
</dbReference>
<dbReference type="CDD" id="cd00519">
    <property type="entry name" value="Lipase_3"/>
    <property type="match status" value="1"/>
</dbReference>
<dbReference type="InterPro" id="IPR029058">
    <property type="entry name" value="AB_hydrolase_fold"/>
</dbReference>
<comment type="caution">
    <text evidence="2">The sequence shown here is derived from an EMBL/GenBank/DDBJ whole genome shotgun (WGS) entry which is preliminary data.</text>
</comment>
<dbReference type="PANTHER" id="PTHR45856">
    <property type="entry name" value="ALPHA/BETA-HYDROLASES SUPERFAMILY PROTEIN"/>
    <property type="match status" value="1"/>
</dbReference>
<dbReference type="OrthoDB" id="5522031at2"/>
<dbReference type="Proteomes" id="UP000298050">
    <property type="component" value="Unassembled WGS sequence"/>
</dbReference>
<evidence type="ECO:0000313" key="2">
    <source>
        <dbReference type="EMBL" id="TGD71341.1"/>
    </source>
</evidence>
<evidence type="ECO:0000313" key="3">
    <source>
        <dbReference type="Proteomes" id="UP000298050"/>
    </source>
</evidence>
<gene>
    <name evidence="2" type="ORF">E4634_18900</name>
</gene>
<dbReference type="RefSeq" id="WP_135446233.1">
    <property type="nucleotide sequence ID" value="NZ_SRLE01000014.1"/>
</dbReference>
<dbReference type="SUPFAM" id="SSF53474">
    <property type="entry name" value="alpha/beta-Hydrolases"/>
    <property type="match status" value="1"/>
</dbReference>